<evidence type="ECO:0000256" key="2">
    <source>
        <dbReference type="ARBA" id="ARBA00022741"/>
    </source>
</evidence>
<dbReference type="Gene3D" id="1.10.510.10">
    <property type="entry name" value="Transferase(Phosphotransferase) domain 1"/>
    <property type="match status" value="1"/>
</dbReference>
<evidence type="ECO:0000256" key="6">
    <source>
        <dbReference type="SAM" id="MobiDB-lite"/>
    </source>
</evidence>
<proteinExistence type="predicted"/>
<accession>A0A0L0DBZ6</accession>
<dbReference type="AlphaFoldDB" id="A0A0L0DBZ6"/>
<dbReference type="EMBL" id="GL349458">
    <property type="protein sequence ID" value="KNC49867.1"/>
    <property type="molecule type" value="Genomic_DNA"/>
</dbReference>
<feature type="region of interest" description="Disordered" evidence="6">
    <location>
        <begin position="1"/>
        <end position="25"/>
    </location>
</feature>
<dbReference type="PROSITE" id="PS50011">
    <property type="entry name" value="PROTEIN_KINASE_DOM"/>
    <property type="match status" value="1"/>
</dbReference>
<dbReference type="Pfam" id="PF00069">
    <property type="entry name" value="Pkinase"/>
    <property type="match status" value="1"/>
</dbReference>
<feature type="domain" description="Protein kinase" evidence="7">
    <location>
        <begin position="288"/>
        <end position="568"/>
    </location>
</feature>
<dbReference type="Proteomes" id="UP000054408">
    <property type="component" value="Unassembled WGS sequence"/>
</dbReference>
<gene>
    <name evidence="8" type="ORF">AMSG_06160</name>
</gene>
<keyword evidence="4 5" id="KW-0067">ATP-binding</keyword>
<dbReference type="SMART" id="SM00220">
    <property type="entry name" value="S_TKc"/>
    <property type="match status" value="1"/>
</dbReference>
<dbReference type="STRING" id="461836.A0A0L0DBZ6"/>
<dbReference type="OMA" id="HETSEVC"/>
<dbReference type="GO" id="GO:0004674">
    <property type="term" value="F:protein serine/threonine kinase activity"/>
    <property type="evidence" value="ECO:0007669"/>
    <property type="project" value="TreeGrafter"/>
</dbReference>
<evidence type="ECO:0000313" key="9">
    <source>
        <dbReference type="Proteomes" id="UP000054408"/>
    </source>
</evidence>
<keyword evidence="3 8" id="KW-0418">Kinase</keyword>
<feature type="compositionally biased region" description="Low complexity" evidence="6">
    <location>
        <begin position="1"/>
        <end position="22"/>
    </location>
</feature>
<evidence type="ECO:0000256" key="5">
    <source>
        <dbReference type="PROSITE-ProRule" id="PRU10141"/>
    </source>
</evidence>
<dbReference type="CDD" id="cd13999">
    <property type="entry name" value="STKc_MAP3K-like"/>
    <property type="match status" value="1"/>
</dbReference>
<organism evidence="8 9">
    <name type="scientific">Thecamonas trahens ATCC 50062</name>
    <dbReference type="NCBI Taxonomy" id="461836"/>
    <lineage>
        <taxon>Eukaryota</taxon>
        <taxon>Apusozoa</taxon>
        <taxon>Apusomonadida</taxon>
        <taxon>Apusomonadidae</taxon>
        <taxon>Thecamonas</taxon>
    </lineage>
</organism>
<dbReference type="SUPFAM" id="SSF56112">
    <property type="entry name" value="Protein kinase-like (PK-like)"/>
    <property type="match status" value="1"/>
</dbReference>
<reference evidence="8 9" key="1">
    <citation type="submission" date="2010-05" db="EMBL/GenBank/DDBJ databases">
        <title>The Genome Sequence of Thecamonas trahens ATCC 50062.</title>
        <authorList>
            <consortium name="The Broad Institute Genome Sequencing Platform"/>
            <person name="Russ C."/>
            <person name="Cuomo C."/>
            <person name="Shea T."/>
            <person name="Young S.K."/>
            <person name="Zeng Q."/>
            <person name="Koehrsen M."/>
            <person name="Haas B."/>
            <person name="Borodovsky M."/>
            <person name="Guigo R."/>
            <person name="Alvarado L."/>
            <person name="Berlin A."/>
            <person name="Bochicchio J."/>
            <person name="Borenstein D."/>
            <person name="Chapman S."/>
            <person name="Chen Z."/>
            <person name="Freedman E."/>
            <person name="Gellesch M."/>
            <person name="Goldberg J."/>
            <person name="Griggs A."/>
            <person name="Gujja S."/>
            <person name="Heilman E."/>
            <person name="Heiman D."/>
            <person name="Hepburn T."/>
            <person name="Howarth C."/>
            <person name="Jen D."/>
            <person name="Larson L."/>
            <person name="Mehta T."/>
            <person name="Park D."/>
            <person name="Pearson M."/>
            <person name="Roberts A."/>
            <person name="Saif S."/>
            <person name="Shenoy N."/>
            <person name="Sisk P."/>
            <person name="Stolte C."/>
            <person name="Sykes S."/>
            <person name="Thomson T."/>
            <person name="Walk T."/>
            <person name="White J."/>
            <person name="Yandava C."/>
            <person name="Burger G."/>
            <person name="Gray M.W."/>
            <person name="Holland P.W.H."/>
            <person name="King N."/>
            <person name="Lang F.B.F."/>
            <person name="Roger A.J."/>
            <person name="Ruiz-Trillo I."/>
            <person name="Lander E."/>
            <person name="Nusbaum C."/>
        </authorList>
    </citation>
    <scope>NUCLEOTIDE SEQUENCE [LARGE SCALE GENOMIC DNA]</scope>
    <source>
        <strain evidence="8 9">ATCC 50062</strain>
    </source>
</reference>
<feature type="binding site" evidence="5">
    <location>
        <position position="315"/>
    </location>
    <ligand>
        <name>ATP</name>
        <dbReference type="ChEBI" id="CHEBI:30616"/>
    </ligand>
</feature>
<keyword evidence="9" id="KW-1185">Reference proteome</keyword>
<keyword evidence="1" id="KW-0808">Transferase</keyword>
<dbReference type="GeneID" id="25565392"/>
<evidence type="ECO:0000256" key="3">
    <source>
        <dbReference type="ARBA" id="ARBA00022777"/>
    </source>
</evidence>
<dbReference type="Gene3D" id="3.30.200.20">
    <property type="entry name" value="Phosphorylase Kinase, domain 1"/>
    <property type="match status" value="1"/>
</dbReference>
<keyword evidence="2 5" id="KW-0547">Nucleotide-binding</keyword>
<sequence length="841" mass="87352">MNTSASASSLASLGSPMASPSPVRRLSFATHGPEAFERLLGPGLDAVCAAAGAPGLSFALIHSLALALSHAPAQVLTPPASPGPRSVANGPETLVATAGGVDLSVSAPVTPLRRSPSLLSSLDELVRVVVVDEMASVGGEVVVGTGFADEVVDAVVAGLAPLRLSPVRAVPRSRTHSRPSSPPTLVATSQTLSGLLAVPGRCTSPISPGSSLDSESGSCGSGSSSSSEPDADSGYKLVLGLGVVLISDALAASLNTSVCGGSERQGSAFNEARHASGAALSTISLSEVVLLDKVGEGSFGAVYRGRVWGVDVAVKTLRDEAVSGDAGAVDDMVHEIEVLSRLRHPNIVLYMGALVEERGVFIVTEFLEGGSLFMLLHETSEVCDMEHVLRLAHEAALGVAYLHGLRPPVIHRDLKSENMLLDESGTVKVADFGLSVIASRAGVVETAGTFQWMAPEMLRGEAYGPAVDVYSFGVLLTELVTRQLPFRDQLDERTLRDMGELLDAVRDGTAKPTLPAWLAGPLAALINDCLETKAEARPEMARVAKRLRVLRGQIGLRELEVPRIHHWLRQRHERLHEVALRQIAWLHMDTLVELGPQFLSSLTSLIWKTPASAANLLYHLFQALDRLLRNATARAHFVSSSDEGIPLLASPAAAALIQDALLELGMLKHLFLLEDATPAASKLLAVLGGASHLRPNPTAPASPRSPSLAGGSSSMMALSMSLRSVAALIADTAARLDELGHGPAIAAGGQMLTDTLAQLEALVSSTAAGGGSRGGGDGIDSPRLRAMATGSARVMPATEAVRRDIAAASALPGHVLTDASSPSRRLSLPDLAAALPGGNHG</sequence>
<evidence type="ECO:0000256" key="4">
    <source>
        <dbReference type="ARBA" id="ARBA00022840"/>
    </source>
</evidence>
<dbReference type="GO" id="GO:0005524">
    <property type="term" value="F:ATP binding"/>
    <property type="evidence" value="ECO:0007669"/>
    <property type="project" value="UniProtKB-UniRule"/>
</dbReference>
<dbReference type="PANTHER" id="PTHR44329">
    <property type="entry name" value="SERINE/THREONINE-PROTEIN KINASE TNNI3K-RELATED"/>
    <property type="match status" value="1"/>
</dbReference>
<dbReference type="InterPro" id="IPR011009">
    <property type="entry name" value="Kinase-like_dom_sf"/>
</dbReference>
<dbReference type="InterPro" id="IPR008271">
    <property type="entry name" value="Ser/Thr_kinase_AS"/>
</dbReference>
<dbReference type="InterPro" id="IPR000719">
    <property type="entry name" value="Prot_kinase_dom"/>
</dbReference>
<dbReference type="RefSeq" id="XP_013757351.1">
    <property type="nucleotide sequence ID" value="XM_013901897.1"/>
</dbReference>
<dbReference type="OrthoDB" id="10261027at2759"/>
<dbReference type="FunFam" id="3.30.200.20:FF:000180">
    <property type="entry name" value="serine/threonine-protein kinase STY46-like"/>
    <property type="match status" value="1"/>
</dbReference>
<evidence type="ECO:0000259" key="7">
    <source>
        <dbReference type="PROSITE" id="PS50011"/>
    </source>
</evidence>
<dbReference type="PROSITE" id="PS00107">
    <property type="entry name" value="PROTEIN_KINASE_ATP"/>
    <property type="match status" value="1"/>
</dbReference>
<protein>
    <submittedName>
        <fullName evidence="8">TKL/DRK protein kinase</fullName>
    </submittedName>
</protein>
<evidence type="ECO:0000256" key="1">
    <source>
        <dbReference type="ARBA" id="ARBA00022679"/>
    </source>
</evidence>
<dbReference type="InterPro" id="IPR017441">
    <property type="entry name" value="Protein_kinase_ATP_BS"/>
</dbReference>
<dbReference type="eggNOG" id="KOG0192">
    <property type="taxonomic scope" value="Eukaryota"/>
</dbReference>
<evidence type="ECO:0000313" key="8">
    <source>
        <dbReference type="EMBL" id="KNC49867.1"/>
    </source>
</evidence>
<dbReference type="InterPro" id="IPR051681">
    <property type="entry name" value="Ser/Thr_Kinases-Pseudokinases"/>
</dbReference>
<dbReference type="PROSITE" id="PS00108">
    <property type="entry name" value="PROTEIN_KINASE_ST"/>
    <property type="match status" value="1"/>
</dbReference>
<name>A0A0L0DBZ6_THETB</name>
<feature type="region of interest" description="Disordered" evidence="6">
    <location>
        <begin position="206"/>
        <end position="231"/>
    </location>
</feature>